<protein>
    <submittedName>
        <fullName evidence="4">Uncharacterized protein</fullName>
    </submittedName>
</protein>
<evidence type="ECO:0000259" key="3">
    <source>
        <dbReference type="Pfam" id="PF25581"/>
    </source>
</evidence>
<dbReference type="AlphaFoldDB" id="A0A0D0C7L7"/>
<evidence type="ECO:0000259" key="2">
    <source>
        <dbReference type="Pfam" id="PF24137"/>
    </source>
</evidence>
<dbReference type="SUPFAM" id="SSF159245">
    <property type="entry name" value="AttH-like"/>
    <property type="match status" value="1"/>
</dbReference>
<dbReference type="Pfam" id="PF25581">
    <property type="entry name" value="AsqO_C"/>
    <property type="match status" value="1"/>
</dbReference>
<evidence type="ECO:0000256" key="1">
    <source>
        <dbReference type="SAM" id="SignalP"/>
    </source>
</evidence>
<dbReference type="Pfam" id="PF24137">
    <property type="entry name" value="DA_N"/>
    <property type="match status" value="1"/>
</dbReference>
<dbReference type="InterPro" id="IPR056402">
    <property type="entry name" value="DA_N"/>
</dbReference>
<proteinExistence type="predicted"/>
<name>A0A0D0C7L7_9AGAR</name>
<dbReference type="HOGENOM" id="CLU_051719_1_0_1"/>
<dbReference type="OrthoDB" id="5344254at2759"/>
<reference evidence="4 5" key="1">
    <citation type="submission" date="2014-04" db="EMBL/GenBank/DDBJ databases">
        <title>Evolutionary Origins and Diversification of the Mycorrhizal Mutualists.</title>
        <authorList>
            <consortium name="DOE Joint Genome Institute"/>
            <consortium name="Mycorrhizal Genomics Consortium"/>
            <person name="Kohler A."/>
            <person name="Kuo A."/>
            <person name="Nagy L.G."/>
            <person name="Floudas D."/>
            <person name="Copeland A."/>
            <person name="Barry K.W."/>
            <person name="Cichocki N."/>
            <person name="Veneault-Fourrey C."/>
            <person name="LaButti K."/>
            <person name="Lindquist E.A."/>
            <person name="Lipzen A."/>
            <person name="Lundell T."/>
            <person name="Morin E."/>
            <person name="Murat C."/>
            <person name="Riley R."/>
            <person name="Ohm R."/>
            <person name="Sun H."/>
            <person name="Tunlid A."/>
            <person name="Henrissat B."/>
            <person name="Grigoriev I.V."/>
            <person name="Hibbett D.S."/>
            <person name="Martin F."/>
        </authorList>
    </citation>
    <scope>NUCLEOTIDE SEQUENCE [LARGE SCALE GENOMIC DNA]</scope>
    <source>
        <strain evidence="4 5">FD-317 M1</strain>
    </source>
</reference>
<dbReference type="Proteomes" id="UP000053593">
    <property type="component" value="Unassembled WGS sequence"/>
</dbReference>
<gene>
    <name evidence="4" type="ORF">GYMLUDRAFT_40485</name>
</gene>
<feature type="signal peptide" evidence="1">
    <location>
        <begin position="1"/>
        <end position="17"/>
    </location>
</feature>
<dbReference type="InterPro" id="IPR057722">
    <property type="entry name" value="AsqO/PenF-like_C"/>
</dbReference>
<sequence>MKLLLLTWVSLASFIYAGTITIPPTVGVGGSSVQFTSTPPAPASDSGLDAPKVLPNVNSTTYQWYYFDVVSNDSSYSAVVTFFAAPDTAFPFTLSPSMTLEVLITIQTPESDSFYLNGAFATDAQVTTLSDGASGVWEGTGLSFTGSPDLSTYQVNFDSADLLGITGSISMQSVAPAHYPCNGNQAGVNMALMPSVGWANAVPDSQATVQLEINGQNITFTGFGYHDMNWGDIPFTAAVGTWHWGHGRLGPYSLVWFSGTSADGTSYTSGYVAQNGAILGTTCSTSAVSVTPTSTSSGGSGFNIEIDLGTQGVFQAQFSADHETLAFGSEFSRYSGSLVGGISGGESYTGSAIFDEFDFTSI</sequence>
<feature type="chain" id="PRO_5002208523" evidence="1">
    <location>
        <begin position="18"/>
        <end position="362"/>
    </location>
</feature>
<organism evidence="4 5">
    <name type="scientific">Collybiopsis luxurians FD-317 M1</name>
    <dbReference type="NCBI Taxonomy" id="944289"/>
    <lineage>
        <taxon>Eukaryota</taxon>
        <taxon>Fungi</taxon>
        <taxon>Dikarya</taxon>
        <taxon>Basidiomycota</taxon>
        <taxon>Agaricomycotina</taxon>
        <taxon>Agaricomycetes</taxon>
        <taxon>Agaricomycetidae</taxon>
        <taxon>Agaricales</taxon>
        <taxon>Marasmiineae</taxon>
        <taxon>Omphalotaceae</taxon>
        <taxon>Collybiopsis</taxon>
        <taxon>Collybiopsis luxurians</taxon>
    </lineage>
</organism>
<feature type="domain" description="Diels-Alderase N-terminal" evidence="2">
    <location>
        <begin position="46"/>
        <end position="230"/>
    </location>
</feature>
<keyword evidence="1" id="KW-0732">Signal</keyword>
<dbReference type="EMBL" id="KN834762">
    <property type="protein sequence ID" value="KIK64196.1"/>
    <property type="molecule type" value="Genomic_DNA"/>
</dbReference>
<evidence type="ECO:0000313" key="4">
    <source>
        <dbReference type="EMBL" id="KIK64196.1"/>
    </source>
</evidence>
<evidence type="ECO:0000313" key="5">
    <source>
        <dbReference type="Proteomes" id="UP000053593"/>
    </source>
</evidence>
<feature type="domain" description="AsqO/PenF-like C-terminal" evidence="3">
    <location>
        <begin position="237"/>
        <end position="357"/>
    </location>
</feature>
<accession>A0A0D0C7L7</accession>
<keyword evidence="5" id="KW-1185">Reference proteome</keyword>